<dbReference type="GO" id="GO:0046872">
    <property type="term" value="F:metal ion binding"/>
    <property type="evidence" value="ECO:0007669"/>
    <property type="project" value="UniProtKB-KW"/>
</dbReference>
<evidence type="ECO:0000256" key="13">
    <source>
        <dbReference type="ARBA" id="ARBA00023034"/>
    </source>
</evidence>
<dbReference type="InterPro" id="IPR045885">
    <property type="entry name" value="GalNAc-T"/>
</dbReference>
<dbReference type="SUPFAM" id="SSF50370">
    <property type="entry name" value="Ricin B-like lectins"/>
    <property type="match status" value="1"/>
</dbReference>
<keyword evidence="8 20" id="KW-0812">Transmembrane</keyword>
<comment type="similarity">
    <text evidence="4 20">Belongs to the glycosyltransferase 2 family. GalNAc-T subfamily.</text>
</comment>
<evidence type="ECO:0000256" key="19">
    <source>
        <dbReference type="ARBA" id="ARBA00052209"/>
    </source>
</evidence>
<dbReference type="Ensembl" id="ENSAMET00000042377.1">
    <property type="protein sequence ID" value="ENSAMEP00000023731.1"/>
    <property type="gene ID" value="ENSAMEG00000013616.2"/>
</dbReference>
<accession>A0A7N5JDC7</accession>
<evidence type="ECO:0000313" key="23">
    <source>
        <dbReference type="Ensembl" id="ENSAMEP00000023731.1"/>
    </source>
</evidence>
<dbReference type="FunFam" id="3.90.550.10:FF:000192">
    <property type="entry name" value="Polypeptide N-acetylgalactosaminyltransferase 9"/>
    <property type="match status" value="1"/>
</dbReference>
<organism evidence="23 24">
    <name type="scientific">Ailuropoda melanoleuca</name>
    <name type="common">Giant panda</name>
    <dbReference type="NCBI Taxonomy" id="9646"/>
    <lineage>
        <taxon>Eukaryota</taxon>
        <taxon>Metazoa</taxon>
        <taxon>Chordata</taxon>
        <taxon>Craniata</taxon>
        <taxon>Vertebrata</taxon>
        <taxon>Euteleostomi</taxon>
        <taxon>Mammalia</taxon>
        <taxon>Eutheria</taxon>
        <taxon>Laurasiatheria</taxon>
        <taxon>Carnivora</taxon>
        <taxon>Caniformia</taxon>
        <taxon>Ursidae</taxon>
        <taxon>Ailuropoda</taxon>
    </lineage>
</organism>
<gene>
    <name evidence="23" type="primary">GALNT9</name>
</gene>
<protein>
    <recommendedName>
        <fullName evidence="5 20">Polypeptide N-acetylgalactosaminyltransferase</fullName>
        <ecNumber evidence="20">2.4.1.-</ecNumber>
    </recommendedName>
    <alternativeName>
        <fullName evidence="20">Protein-UDP acetylgalactosaminyltransferase</fullName>
    </alternativeName>
</protein>
<evidence type="ECO:0000256" key="7">
    <source>
        <dbReference type="ARBA" id="ARBA00022679"/>
    </source>
</evidence>
<comment type="pathway">
    <text evidence="3 20">Protein modification; protein glycosylation.</text>
</comment>
<evidence type="ECO:0000256" key="18">
    <source>
        <dbReference type="ARBA" id="ARBA00050905"/>
    </source>
</evidence>
<keyword evidence="9" id="KW-0479">Metal-binding</keyword>
<evidence type="ECO:0000256" key="15">
    <source>
        <dbReference type="ARBA" id="ARBA00023157"/>
    </source>
</evidence>
<keyword evidence="24" id="KW-1185">Reference proteome</keyword>
<evidence type="ECO:0000256" key="16">
    <source>
        <dbReference type="ARBA" id="ARBA00023180"/>
    </source>
</evidence>
<comment type="subcellular location">
    <subcellularLocation>
        <location evidence="2 20">Golgi apparatus membrane</location>
        <topology evidence="2 20">Single-pass type II membrane protein</topology>
    </subcellularLocation>
</comment>
<keyword evidence="15 20" id="KW-1015">Disulfide bond</keyword>
<dbReference type="InterPro" id="IPR000772">
    <property type="entry name" value="Ricin_B_lectin"/>
</dbReference>
<keyword evidence="17 20" id="KW-0464">Manganese</keyword>
<evidence type="ECO:0000256" key="4">
    <source>
        <dbReference type="ARBA" id="ARBA00005680"/>
    </source>
</evidence>
<proteinExistence type="inferred from homology"/>
<evidence type="ECO:0000256" key="17">
    <source>
        <dbReference type="ARBA" id="ARBA00023211"/>
    </source>
</evidence>
<dbReference type="GO" id="GO:0006493">
    <property type="term" value="P:protein O-linked glycosylation"/>
    <property type="evidence" value="ECO:0007669"/>
    <property type="project" value="TreeGrafter"/>
</dbReference>
<feature type="transmembrane region" description="Helical" evidence="20">
    <location>
        <begin position="7"/>
        <end position="27"/>
    </location>
</feature>
<dbReference type="PROSITE" id="PS50231">
    <property type="entry name" value="RICIN_B_LECTIN"/>
    <property type="match status" value="1"/>
</dbReference>
<comment type="catalytic activity">
    <reaction evidence="18">
        <text>L-threonyl-[protein] + UDP-N-acetyl-alpha-D-galactosamine = a 3-O-[N-acetyl-alpha-D-galactosaminyl]-L-threonyl-[protein] + UDP + H(+)</text>
        <dbReference type="Rhea" id="RHEA:52424"/>
        <dbReference type="Rhea" id="RHEA-COMP:11060"/>
        <dbReference type="Rhea" id="RHEA-COMP:11689"/>
        <dbReference type="ChEBI" id="CHEBI:15378"/>
        <dbReference type="ChEBI" id="CHEBI:30013"/>
        <dbReference type="ChEBI" id="CHEBI:58223"/>
        <dbReference type="ChEBI" id="CHEBI:67138"/>
        <dbReference type="ChEBI" id="CHEBI:87075"/>
        <dbReference type="EC" id="2.4.1.41"/>
    </reaction>
</comment>
<dbReference type="Pfam" id="PF00652">
    <property type="entry name" value="Ricin_B_lectin"/>
    <property type="match status" value="1"/>
</dbReference>
<dbReference type="GO" id="GO:0030246">
    <property type="term" value="F:carbohydrate binding"/>
    <property type="evidence" value="ECO:0007669"/>
    <property type="project" value="UniProtKB-KW"/>
</dbReference>
<evidence type="ECO:0000256" key="5">
    <source>
        <dbReference type="ARBA" id="ARBA00012644"/>
    </source>
</evidence>
<dbReference type="Pfam" id="PF00535">
    <property type="entry name" value="Glycos_transf_2"/>
    <property type="match status" value="1"/>
</dbReference>
<evidence type="ECO:0000259" key="21">
    <source>
        <dbReference type="Pfam" id="PF00535"/>
    </source>
</evidence>
<evidence type="ECO:0000259" key="22">
    <source>
        <dbReference type="Pfam" id="PF00652"/>
    </source>
</evidence>
<feature type="domain" description="Glycosyltransferase 2-like" evidence="21">
    <location>
        <begin position="155"/>
        <end position="338"/>
    </location>
</feature>
<keyword evidence="14 20" id="KW-0472">Membrane</keyword>
<evidence type="ECO:0000256" key="20">
    <source>
        <dbReference type="RuleBase" id="RU361242"/>
    </source>
</evidence>
<dbReference type="InterPro" id="IPR001173">
    <property type="entry name" value="Glyco_trans_2-like"/>
</dbReference>
<comment type="cofactor">
    <cofactor evidence="1 20">
        <name>Mn(2+)</name>
        <dbReference type="ChEBI" id="CHEBI:29035"/>
    </cofactor>
</comment>
<reference evidence="23" key="3">
    <citation type="submission" date="2025-09" db="UniProtKB">
        <authorList>
            <consortium name="Ensembl"/>
        </authorList>
    </citation>
    <scope>IDENTIFICATION</scope>
</reference>
<feature type="domain" description="Ricin B lectin" evidence="22">
    <location>
        <begin position="466"/>
        <end position="557"/>
    </location>
</feature>
<evidence type="ECO:0000256" key="14">
    <source>
        <dbReference type="ARBA" id="ARBA00023136"/>
    </source>
</evidence>
<dbReference type="InterPro" id="IPR029044">
    <property type="entry name" value="Nucleotide-diphossugar_trans"/>
</dbReference>
<comment type="catalytic activity">
    <reaction evidence="19">
        <text>L-seryl-[protein] + UDP-N-acetyl-alpha-D-galactosamine = a 3-O-[N-acetyl-alpha-D-galactosaminyl]-L-seryl-[protein] + UDP + H(+)</text>
        <dbReference type="Rhea" id="RHEA:23956"/>
        <dbReference type="Rhea" id="RHEA-COMP:9863"/>
        <dbReference type="Rhea" id="RHEA-COMP:12788"/>
        <dbReference type="ChEBI" id="CHEBI:15378"/>
        <dbReference type="ChEBI" id="CHEBI:29999"/>
        <dbReference type="ChEBI" id="CHEBI:53604"/>
        <dbReference type="ChEBI" id="CHEBI:58223"/>
        <dbReference type="ChEBI" id="CHEBI:67138"/>
        <dbReference type="EC" id="2.4.1.41"/>
    </reaction>
</comment>
<keyword evidence="12 20" id="KW-1133">Transmembrane helix</keyword>
<evidence type="ECO:0000256" key="2">
    <source>
        <dbReference type="ARBA" id="ARBA00004323"/>
    </source>
</evidence>
<dbReference type="InterPro" id="IPR035992">
    <property type="entry name" value="Ricin_B-like_lectins"/>
</dbReference>
<dbReference type="GO" id="GO:0004653">
    <property type="term" value="F:polypeptide N-acetylgalactosaminyltransferase activity"/>
    <property type="evidence" value="ECO:0007669"/>
    <property type="project" value="UniProtKB-EC"/>
</dbReference>
<keyword evidence="10 20" id="KW-0430">Lectin</keyword>
<dbReference type="SUPFAM" id="SSF53448">
    <property type="entry name" value="Nucleotide-diphospho-sugar transferases"/>
    <property type="match status" value="1"/>
</dbReference>
<reference evidence="23 24" key="1">
    <citation type="journal article" date="2010" name="Nature">
        <title>The sequence and de novo assembly of the giant panda genome.</title>
        <authorList>
            <person name="Li R."/>
            <person name="Fan W."/>
            <person name="Tian G."/>
            <person name="Zhu H."/>
            <person name="He L."/>
            <person name="Cai J."/>
            <person name="Huang Q."/>
            <person name="Cai Q."/>
            <person name="Li B."/>
            <person name="Bai Y."/>
            <person name="Zhang Z."/>
            <person name="Zhang Y."/>
            <person name="Wang W."/>
            <person name="Li J."/>
            <person name="Wei F."/>
            <person name="Li H."/>
            <person name="Jian M."/>
            <person name="Li J."/>
            <person name="Zhang Z."/>
            <person name="Nielsen R."/>
            <person name="Li D."/>
            <person name="Gu W."/>
            <person name="Yang Z."/>
            <person name="Xuan Z."/>
            <person name="Ryder O.A."/>
            <person name="Leung F.C."/>
            <person name="Zhou Y."/>
            <person name="Cao J."/>
            <person name="Sun X."/>
            <person name="Fu Y."/>
            <person name="Fang X."/>
            <person name="Guo X."/>
            <person name="Wang B."/>
            <person name="Hou R."/>
            <person name="Shen F."/>
            <person name="Mu B."/>
            <person name="Ni P."/>
            <person name="Lin R."/>
            <person name="Qian W."/>
            <person name="Wang G."/>
            <person name="Yu C."/>
            <person name="Nie W."/>
            <person name="Wang J."/>
            <person name="Wu Z."/>
            <person name="Liang H."/>
            <person name="Min J."/>
            <person name="Wu Q."/>
            <person name="Cheng S."/>
            <person name="Ruan J."/>
            <person name="Wang M."/>
            <person name="Shi Z."/>
            <person name="Wen M."/>
            <person name="Liu B."/>
            <person name="Ren X."/>
            <person name="Zheng H."/>
            <person name="Dong D."/>
            <person name="Cook K."/>
            <person name="Shan G."/>
            <person name="Zhang H."/>
            <person name="Kosiol C."/>
            <person name="Xie X."/>
            <person name="Lu Z."/>
            <person name="Zheng H."/>
            <person name="Li Y."/>
            <person name="Steiner C.C."/>
            <person name="Lam T.T."/>
            <person name="Lin S."/>
            <person name="Zhang Q."/>
            <person name="Li G."/>
            <person name="Tian J."/>
            <person name="Gong T."/>
            <person name="Liu H."/>
            <person name="Zhang D."/>
            <person name="Fang L."/>
            <person name="Ye C."/>
            <person name="Zhang J."/>
            <person name="Hu W."/>
            <person name="Xu A."/>
            <person name="Ren Y."/>
            <person name="Zhang G."/>
            <person name="Bruford M.W."/>
            <person name="Li Q."/>
            <person name="Ma L."/>
            <person name="Guo Y."/>
            <person name="An N."/>
            <person name="Hu Y."/>
            <person name="Zheng Y."/>
            <person name="Shi Y."/>
            <person name="Li Z."/>
            <person name="Liu Q."/>
            <person name="Chen Y."/>
            <person name="Zhao J."/>
            <person name="Qu N."/>
            <person name="Zhao S."/>
            <person name="Tian F."/>
            <person name="Wang X."/>
            <person name="Wang H."/>
            <person name="Xu L."/>
            <person name="Liu X."/>
            <person name="Vinar T."/>
            <person name="Wang Y."/>
            <person name="Lam T.W."/>
            <person name="Yiu S.M."/>
            <person name="Liu S."/>
            <person name="Zhang H."/>
            <person name="Li D."/>
            <person name="Huang Y."/>
            <person name="Wang X."/>
            <person name="Yang G."/>
            <person name="Jiang Z."/>
            <person name="Wang J."/>
            <person name="Qin N."/>
            <person name="Li L."/>
            <person name="Li J."/>
            <person name="Bolund L."/>
            <person name="Kristiansen K."/>
            <person name="Wong G.K."/>
            <person name="Olson M."/>
            <person name="Zhang X."/>
            <person name="Li S."/>
            <person name="Yang H."/>
            <person name="Wang J."/>
            <person name="Wang J."/>
        </authorList>
    </citation>
    <scope>NUCLEOTIDE SEQUENCE [LARGE SCALE GENOMIC DNA]</scope>
</reference>
<dbReference type="GeneTree" id="ENSGT00940000156599"/>
<evidence type="ECO:0000256" key="8">
    <source>
        <dbReference type="ARBA" id="ARBA00022692"/>
    </source>
</evidence>
<reference evidence="23" key="2">
    <citation type="submission" date="2025-08" db="UniProtKB">
        <authorList>
            <consortium name="Ensembl"/>
        </authorList>
    </citation>
    <scope>IDENTIFICATION</scope>
</reference>
<sequence>MAVARKIKTLLTVNILVFVGITLFSVYCRLQDRSEGLVQTVRSADRRVRSRYAKVGALVDREAILQRLDHLEEVVYNQLNGLAKPIGLVEGPGGLGQGGMAATLREDSQETESKYEEYGYNAQLSDRISLDRTIPDYRPKKCRQMTHAADLPQISVVFIFVNEALSVILRSVHSVVNRTPSRLLKEVILVDDNSDSVELKASLDQYVNRRYPGLVKIVRNHRREGLIRARLQGWKVATAPVVGFFDAHVEFGMGWAEPALSRIQEDRRRIVLPAIDNIKYDTFEVQQYASAAHGYNWGLWCMYIIPPQDWLDRGDEAAPIRTPAMIGCSFVVDREYFGDIGLLDPGMEVYGGENIELGMRVWQCGGSMEVLPCSRVAHIERTKKPYNNDIDYYAKRNALRAAEVWMDSFKSHVYMAWNIPMTNPGVDFGDVSERLALRQRLKCRSFKWYLDNVYPEMRTYNDTLTYGEVRNSKASGYCLDQGAEDDDRAILYPCHGMSSQLVRYSAEGLLQLGPLGSTAFLPDSKCLVDDGRTRTPALKKCEDVARPAQRLWDFTQVSRAAGIQGPPASQWAGARWSGHSTVAAPTLLPPRASWGGGLDGKDRVTPIQKPLPSPWLLAEFC</sequence>
<keyword evidence="13 20" id="KW-0333">Golgi apparatus</keyword>
<evidence type="ECO:0000256" key="12">
    <source>
        <dbReference type="ARBA" id="ARBA00022989"/>
    </source>
</evidence>
<keyword evidence="7 20" id="KW-0808">Transferase</keyword>
<name>A0A7N5JDC7_AILME</name>
<dbReference type="Gene3D" id="3.90.550.10">
    <property type="entry name" value="Spore Coat Polysaccharide Biosynthesis Protein SpsA, Chain A"/>
    <property type="match status" value="1"/>
</dbReference>
<dbReference type="Proteomes" id="UP000008912">
    <property type="component" value="Unassembled WGS sequence"/>
</dbReference>
<dbReference type="PANTHER" id="PTHR11675:SF28">
    <property type="entry name" value="POLYPEPTIDE N-ACETYLGALACTOSAMINYLTRANSFERASE 9"/>
    <property type="match status" value="1"/>
</dbReference>
<evidence type="ECO:0000313" key="24">
    <source>
        <dbReference type="Proteomes" id="UP000008912"/>
    </source>
</evidence>
<keyword evidence="16" id="KW-0325">Glycoprotein</keyword>
<dbReference type="GO" id="GO:0000139">
    <property type="term" value="C:Golgi membrane"/>
    <property type="evidence" value="ECO:0007669"/>
    <property type="project" value="UniProtKB-SubCell"/>
</dbReference>
<evidence type="ECO:0000256" key="10">
    <source>
        <dbReference type="ARBA" id="ARBA00022734"/>
    </source>
</evidence>
<dbReference type="PANTHER" id="PTHR11675">
    <property type="entry name" value="N-ACETYLGALACTOSAMINYLTRANSFERASE"/>
    <property type="match status" value="1"/>
</dbReference>
<dbReference type="EC" id="2.4.1.-" evidence="20"/>
<evidence type="ECO:0000256" key="9">
    <source>
        <dbReference type="ARBA" id="ARBA00022723"/>
    </source>
</evidence>
<dbReference type="UniPathway" id="UPA00378"/>
<dbReference type="CDD" id="cd02510">
    <property type="entry name" value="pp-GalNAc-T"/>
    <property type="match status" value="1"/>
</dbReference>
<dbReference type="Gene3D" id="2.80.10.50">
    <property type="match status" value="1"/>
</dbReference>
<dbReference type="AlphaFoldDB" id="A0A7N5JDC7"/>
<evidence type="ECO:0000256" key="6">
    <source>
        <dbReference type="ARBA" id="ARBA00022676"/>
    </source>
</evidence>
<evidence type="ECO:0000256" key="1">
    <source>
        <dbReference type="ARBA" id="ARBA00001936"/>
    </source>
</evidence>
<evidence type="ECO:0000256" key="3">
    <source>
        <dbReference type="ARBA" id="ARBA00004922"/>
    </source>
</evidence>
<dbReference type="InParanoid" id="A0A7N5JDC7"/>
<keyword evidence="6 20" id="KW-0328">Glycosyltransferase</keyword>
<dbReference type="FunFam" id="3.90.550.10:FF:000203">
    <property type="entry name" value="Polypeptide N-acetylgalactosaminyltransferase 9"/>
    <property type="match status" value="1"/>
</dbReference>
<evidence type="ECO:0000256" key="11">
    <source>
        <dbReference type="ARBA" id="ARBA00022968"/>
    </source>
</evidence>
<keyword evidence="11" id="KW-0735">Signal-anchor</keyword>